<dbReference type="Pfam" id="PF07228">
    <property type="entry name" value="SpoIIE"/>
    <property type="match status" value="1"/>
</dbReference>
<dbReference type="Pfam" id="PF00672">
    <property type="entry name" value="HAMP"/>
    <property type="match status" value="1"/>
</dbReference>
<dbReference type="SMART" id="SM00331">
    <property type="entry name" value="PP2C_SIG"/>
    <property type="match status" value="1"/>
</dbReference>
<evidence type="ECO:0000313" key="6">
    <source>
        <dbReference type="Proteomes" id="UP000772151"/>
    </source>
</evidence>
<dbReference type="Gene3D" id="3.60.40.10">
    <property type="entry name" value="PPM-type phosphatase domain"/>
    <property type="match status" value="1"/>
</dbReference>
<evidence type="ECO:0000256" key="1">
    <source>
        <dbReference type="ARBA" id="ARBA00022801"/>
    </source>
</evidence>
<dbReference type="PANTHER" id="PTHR43156">
    <property type="entry name" value="STAGE II SPORULATION PROTEIN E-RELATED"/>
    <property type="match status" value="1"/>
</dbReference>
<dbReference type="InterPro" id="IPR036457">
    <property type="entry name" value="PPM-type-like_dom_sf"/>
</dbReference>
<feature type="transmembrane region" description="Helical" evidence="2">
    <location>
        <begin position="23"/>
        <end position="47"/>
    </location>
</feature>
<evidence type="ECO:0000313" key="5">
    <source>
        <dbReference type="EMBL" id="MBE6084245.1"/>
    </source>
</evidence>
<keyword evidence="2" id="KW-0812">Transmembrane</keyword>
<feature type="domain" description="HAMP" evidence="3">
    <location>
        <begin position="419"/>
        <end position="468"/>
    </location>
</feature>
<feature type="domain" description="PPM-type phosphatase" evidence="4">
    <location>
        <begin position="504"/>
        <end position="723"/>
    </location>
</feature>
<evidence type="ECO:0000259" key="3">
    <source>
        <dbReference type="PROSITE" id="PS50885"/>
    </source>
</evidence>
<dbReference type="InterPro" id="IPR001932">
    <property type="entry name" value="PPM-type_phosphatase-like_dom"/>
</dbReference>
<dbReference type="InterPro" id="IPR052016">
    <property type="entry name" value="Bact_Sigma-Reg"/>
</dbReference>
<dbReference type="Gene3D" id="3.30.450.20">
    <property type="entry name" value="PAS domain"/>
    <property type="match status" value="2"/>
</dbReference>
<reference evidence="5" key="1">
    <citation type="submission" date="2019-04" db="EMBL/GenBank/DDBJ databases">
        <title>Evolution of Biomass-Degrading Anaerobic Consortia Revealed by Metagenomics.</title>
        <authorList>
            <person name="Peng X."/>
        </authorList>
    </citation>
    <scope>NUCLEOTIDE SEQUENCE</scope>
    <source>
        <strain evidence="5">SIG242</strain>
    </source>
</reference>
<feature type="transmembrane region" description="Helical" evidence="2">
    <location>
        <begin position="387"/>
        <end position="409"/>
    </location>
</feature>
<dbReference type="PANTHER" id="PTHR43156:SF2">
    <property type="entry name" value="STAGE II SPORULATION PROTEIN E"/>
    <property type="match status" value="1"/>
</dbReference>
<dbReference type="PROSITE" id="PS50885">
    <property type="entry name" value="HAMP"/>
    <property type="match status" value="1"/>
</dbReference>
<dbReference type="Proteomes" id="UP000772151">
    <property type="component" value="Unassembled WGS sequence"/>
</dbReference>
<dbReference type="SMART" id="SM00304">
    <property type="entry name" value="HAMP"/>
    <property type="match status" value="1"/>
</dbReference>
<sequence length="727" mass="80377">MKIMTDWWEKDVLTMRPGIRKRLFLLMLLGGTLGILFLGMPMLYGIYEMQSLVSGKDEIISRAVSYYTTDFAKEQAQEQIEGEAEIRAGIMGYEAGMVQADVQYICDELNSILQAPGKYSPKTIPNALYEEVPRGTVYVHFSPELVQKGVSPELEQEIRRVANIATTMTQLGEYYQCVFVASKHGYIIRFDAKKEADAVSQLSKEPWRHTYDARKRNWYSSGLKHSSPAYTESYLGTDGELVLPCVTPYYDANGIAGVVGVDCKPDNFLPVEEEGNINFFALGSNGEVLLKELEEKFTADFPLGQDLQKSNITSLSFAARRMVKGNIGYRKLNFEGEEYYLSYAPVPRQTWSVGTLMEKARVTKAAKDAQGRMMGKMDELNASLQRMVALFAGLLIISVMLAVALVSYGSARASEFFCRPLRKLMEAAKEIAKGNFSHKLEVIPEGDEINHLAACFNGMTDELERYEDEIARISFETSRIEAELAAAAQIQISLLPAPLPKNEAFQLAAAMYPAKEVGGDFYDFFYVDQNHLAVIIADVSDKGVSAALFMAVAKTVLKNSILSGKTESSLAEAVALANDQLSAENEEGLFVTVFAGILELNTGDFTYVNGGHNPPLLLEGDTLSYLPLTKKSPVLGMMEGIPFEEKKMCLGKGTRLFLYTDGVTEAMNVSGQMFTKERLEKKLSLLSVKAEPGEVIEDVLLEVQRHAGAAEQSDDITMVALNYAGRG</sequence>
<keyword evidence="2" id="KW-1133">Transmembrane helix</keyword>
<dbReference type="SUPFAM" id="SSF81606">
    <property type="entry name" value="PP2C-like"/>
    <property type="match status" value="1"/>
</dbReference>
<comment type="caution">
    <text evidence="5">The sequence shown here is derived from an EMBL/GenBank/DDBJ whole genome shotgun (WGS) entry which is preliminary data.</text>
</comment>
<dbReference type="InterPro" id="IPR003660">
    <property type="entry name" value="HAMP_dom"/>
</dbReference>
<evidence type="ECO:0000259" key="4">
    <source>
        <dbReference type="PROSITE" id="PS51746"/>
    </source>
</evidence>
<organism evidence="5 6">
    <name type="scientific">Selenomonas ruminantium</name>
    <dbReference type="NCBI Taxonomy" id="971"/>
    <lineage>
        <taxon>Bacteria</taxon>
        <taxon>Bacillati</taxon>
        <taxon>Bacillota</taxon>
        <taxon>Negativicutes</taxon>
        <taxon>Selenomonadales</taxon>
        <taxon>Selenomonadaceae</taxon>
        <taxon>Selenomonas</taxon>
    </lineage>
</organism>
<keyword evidence="2" id="KW-0472">Membrane</keyword>
<gene>
    <name evidence="5" type="ORF">E7203_02030</name>
</gene>
<dbReference type="PROSITE" id="PS51746">
    <property type="entry name" value="PPM_2"/>
    <property type="match status" value="1"/>
</dbReference>
<dbReference type="EMBL" id="SVCA01000001">
    <property type="protein sequence ID" value="MBE6084245.1"/>
    <property type="molecule type" value="Genomic_DNA"/>
</dbReference>
<dbReference type="GO" id="GO:0007165">
    <property type="term" value="P:signal transduction"/>
    <property type="evidence" value="ECO:0007669"/>
    <property type="project" value="InterPro"/>
</dbReference>
<accession>A0A927WGW5</accession>
<keyword evidence="1" id="KW-0378">Hydrolase</keyword>
<name>A0A927WGW5_SELRU</name>
<dbReference type="Gene3D" id="6.10.340.10">
    <property type="match status" value="1"/>
</dbReference>
<dbReference type="SUPFAM" id="SSF158472">
    <property type="entry name" value="HAMP domain-like"/>
    <property type="match status" value="1"/>
</dbReference>
<proteinExistence type="predicted"/>
<dbReference type="GO" id="GO:0016020">
    <property type="term" value="C:membrane"/>
    <property type="evidence" value="ECO:0007669"/>
    <property type="project" value="InterPro"/>
</dbReference>
<dbReference type="GO" id="GO:0016791">
    <property type="term" value="F:phosphatase activity"/>
    <property type="evidence" value="ECO:0007669"/>
    <property type="project" value="TreeGrafter"/>
</dbReference>
<protein>
    <submittedName>
        <fullName evidence="5">HAMP domain-containing protein</fullName>
    </submittedName>
</protein>
<dbReference type="CDD" id="cd06225">
    <property type="entry name" value="HAMP"/>
    <property type="match status" value="1"/>
</dbReference>
<dbReference type="AlphaFoldDB" id="A0A927WGW5"/>
<evidence type="ECO:0000256" key="2">
    <source>
        <dbReference type="SAM" id="Phobius"/>
    </source>
</evidence>